<name>A0ABR3RZK6_9PLEO</name>
<dbReference type="InterPro" id="IPR002589">
    <property type="entry name" value="Macro_dom"/>
</dbReference>
<evidence type="ECO:0000259" key="1">
    <source>
        <dbReference type="Pfam" id="PF01661"/>
    </source>
</evidence>
<dbReference type="InterPro" id="IPR043472">
    <property type="entry name" value="Macro_dom-like"/>
</dbReference>
<dbReference type="Proteomes" id="UP001521785">
    <property type="component" value="Unassembled WGS sequence"/>
</dbReference>
<feature type="domain" description="Microbial-type PARG catalytic" evidence="2">
    <location>
        <begin position="54"/>
        <end position="143"/>
    </location>
</feature>
<feature type="domain" description="Macro" evidence="1">
    <location>
        <begin position="181"/>
        <end position="227"/>
    </location>
</feature>
<organism evidence="3 4">
    <name type="scientific">Paraconiothyrium brasiliense</name>
    <dbReference type="NCBI Taxonomy" id="300254"/>
    <lineage>
        <taxon>Eukaryota</taxon>
        <taxon>Fungi</taxon>
        <taxon>Dikarya</taxon>
        <taxon>Ascomycota</taxon>
        <taxon>Pezizomycotina</taxon>
        <taxon>Dothideomycetes</taxon>
        <taxon>Pleosporomycetidae</taxon>
        <taxon>Pleosporales</taxon>
        <taxon>Massarineae</taxon>
        <taxon>Didymosphaeriaceae</taxon>
        <taxon>Paraconiothyrium</taxon>
    </lineage>
</organism>
<gene>
    <name evidence="3" type="ORF">SLS60_001525</name>
</gene>
<dbReference type="NCBIfam" id="TIGR02452">
    <property type="entry name" value="TIGR02452 family protein"/>
    <property type="match status" value="1"/>
</dbReference>
<evidence type="ECO:0000313" key="3">
    <source>
        <dbReference type="EMBL" id="KAL1609860.1"/>
    </source>
</evidence>
<keyword evidence="4" id="KW-1185">Reference proteome</keyword>
<dbReference type="Gene3D" id="3.40.220.10">
    <property type="entry name" value="Leucine Aminopeptidase, subunit E, domain 1"/>
    <property type="match status" value="1"/>
</dbReference>
<dbReference type="InterPro" id="IPR012664">
    <property type="entry name" value="CHP02452"/>
</dbReference>
<proteinExistence type="predicted"/>
<dbReference type="EMBL" id="JAKJXO020000002">
    <property type="protein sequence ID" value="KAL1609860.1"/>
    <property type="molecule type" value="Genomic_DNA"/>
</dbReference>
<evidence type="ECO:0000313" key="4">
    <source>
        <dbReference type="Proteomes" id="UP001521785"/>
    </source>
</evidence>
<evidence type="ECO:0008006" key="5">
    <source>
        <dbReference type="Google" id="ProtNLM"/>
    </source>
</evidence>
<protein>
    <recommendedName>
        <fullName evidence="5">Microbial-type PARG catalytic domain-containing protein</fullName>
    </recommendedName>
</protein>
<reference evidence="3 4" key="1">
    <citation type="submission" date="2024-02" db="EMBL/GenBank/DDBJ databases">
        <title>De novo assembly and annotation of 12 fungi associated with fruit tree decline syndrome in Ontario, Canada.</title>
        <authorList>
            <person name="Sulman M."/>
            <person name="Ellouze W."/>
            <person name="Ilyukhin E."/>
        </authorList>
    </citation>
    <scope>NUCLEOTIDE SEQUENCE [LARGE SCALE GENOMIC DNA]</scope>
    <source>
        <strain evidence="3 4">M42-189</strain>
    </source>
</reference>
<evidence type="ECO:0000259" key="2">
    <source>
        <dbReference type="Pfam" id="PF10021"/>
    </source>
</evidence>
<sequence length="270" mass="29357">MLDLATRRKICDETVSLAASIAKETPGGSLRSVFVPSQLPPLDKQHPSFPALTLNLVEIHNSDAFELARTLGPSKGKVGVLNLASNAEPGGGWRYTLSKTQEEALCYSSTLYPTLKPEWYPWPNTGPDSIAGIFSPDVVVFRDTLDNELIKLPAAERHIVSIITVAAPCHPRLTEDSAQFASASDLENLREKILLTLRLAAMNGVTSLVLGAMGCGAYGCPPQVVAEEMKKAIEMDEFKGWFEEVPFAVFAAGPSGMRNYNVFRKVFQSS</sequence>
<dbReference type="Pfam" id="PF01661">
    <property type="entry name" value="Macro"/>
    <property type="match status" value="1"/>
</dbReference>
<dbReference type="PANTHER" id="PTHR35596">
    <property type="entry name" value="DUF2263 DOMAIN-CONTAINING PROTEIN"/>
    <property type="match status" value="1"/>
</dbReference>
<dbReference type="Pfam" id="PF10021">
    <property type="entry name" value="PARG_cat_microb"/>
    <property type="match status" value="1"/>
</dbReference>
<accession>A0ABR3RZK6</accession>
<dbReference type="SUPFAM" id="SSF52949">
    <property type="entry name" value="Macro domain-like"/>
    <property type="match status" value="1"/>
</dbReference>
<dbReference type="PANTHER" id="PTHR35596:SF1">
    <property type="entry name" value="MICROBIAL-TYPE PARG CATALYTIC DOMAIN-CONTAINING PROTEIN"/>
    <property type="match status" value="1"/>
</dbReference>
<dbReference type="PIRSF" id="PIRSF014899">
    <property type="entry name" value="UCP014899"/>
    <property type="match status" value="1"/>
</dbReference>
<dbReference type="InterPro" id="IPR019261">
    <property type="entry name" value="PARG_cat_microbial"/>
</dbReference>
<comment type="caution">
    <text evidence="3">The sequence shown here is derived from an EMBL/GenBank/DDBJ whole genome shotgun (WGS) entry which is preliminary data.</text>
</comment>